<accession>A0A7D3QUD2</accession>
<feature type="compositionally biased region" description="Basic and acidic residues" evidence="1">
    <location>
        <begin position="1"/>
        <end position="14"/>
    </location>
</feature>
<dbReference type="InterPro" id="IPR055621">
    <property type="entry name" value="DUF7197"/>
</dbReference>
<feature type="region of interest" description="Disordered" evidence="1">
    <location>
        <begin position="1"/>
        <end position="43"/>
    </location>
</feature>
<gene>
    <name evidence="2" type="ORF">Fadolivirus_1_589</name>
</gene>
<evidence type="ECO:0000256" key="1">
    <source>
        <dbReference type="SAM" id="MobiDB-lite"/>
    </source>
</evidence>
<feature type="compositionally biased region" description="Basic and acidic residues" evidence="1">
    <location>
        <begin position="212"/>
        <end position="226"/>
    </location>
</feature>
<reference evidence="2 3" key="1">
    <citation type="submission" date="2020-04" db="EMBL/GenBank/DDBJ databases">
        <title>Advantages and limits of metagenomic assembly and binning of a giant virus.</title>
        <authorList>
            <person name="Schulz F."/>
            <person name="Andreani J."/>
            <person name="Francis R."/>
            <person name="Boudjemaa H."/>
            <person name="Bou Khalil J.Y."/>
            <person name="Lee J."/>
            <person name="La Scola B."/>
            <person name="Woyke T."/>
        </authorList>
    </citation>
    <scope>NUCLEOTIDE SEQUENCE [LARGE SCALE GENOMIC DNA]</scope>
    <source>
        <strain evidence="2 3">FV1/VV64</strain>
    </source>
</reference>
<dbReference type="EMBL" id="MT418680">
    <property type="protein sequence ID" value="QKF94047.1"/>
    <property type="molecule type" value="Genomic_DNA"/>
</dbReference>
<sequence>MSCKIDDQESKNIDPDNYSEDNEINESCSEDDNNDQNEDAPDISEIGLTKKEIMYYRVIDKYYKSLDKKNIESMIQIVDGKSKISLRLLDWFVTRYADKYKIRFNKKVIVENGENSDNKVDDGFNVHISYKCQLKSYKKRYFDPFRRRKKFKYYFDKEKTTSMVTTIGQLHFFRWAFVNGIIDYVNINYVAISKAMVNTNKIDKNRKLKEKNEKNKIEKESDKSEGTNDNVEEISVKKNGVNITAKKNIKHDEVKIVLSFD</sequence>
<organism evidence="2 3">
    <name type="scientific">Fadolivirus FV1/VV64</name>
    <dbReference type="NCBI Taxonomy" id="3070911"/>
    <lineage>
        <taxon>Viruses</taxon>
        <taxon>Varidnaviria</taxon>
        <taxon>Bamfordvirae</taxon>
        <taxon>Nucleocytoviricota</taxon>
        <taxon>Megaviricetes</taxon>
        <taxon>Imitervirales</taxon>
        <taxon>Mimiviridae</taxon>
        <taxon>Klosneuvirinae</taxon>
        <taxon>Fadolivirus</taxon>
        <taxon>Fadolivirus algeromassiliense</taxon>
    </lineage>
</organism>
<protein>
    <submittedName>
        <fullName evidence="2">Uncharacterized protein</fullName>
    </submittedName>
</protein>
<evidence type="ECO:0000313" key="2">
    <source>
        <dbReference type="EMBL" id="QKF94047.1"/>
    </source>
</evidence>
<name>A0A7D3QUD2_9VIRU</name>
<proteinExistence type="predicted"/>
<keyword evidence="3" id="KW-1185">Reference proteome</keyword>
<dbReference type="Pfam" id="PF23827">
    <property type="entry name" value="DUF7197"/>
    <property type="match status" value="1"/>
</dbReference>
<dbReference type="Proteomes" id="UP001162001">
    <property type="component" value="Segment"/>
</dbReference>
<feature type="compositionally biased region" description="Acidic residues" evidence="1">
    <location>
        <begin position="17"/>
        <end position="42"/>
    </location>
</feature>
<evidence type="ECO:0000313" key="3">
    <source>
        <dbReference type="Proteomes" id="UP001162001"/>
    </source>
</evidence>
<feature type="region of interest" description="Disordered" evidence="1">
    <location>
        <begin position="212"/>
        <end position="231"/>
    </location>
</feature>